<keyword evidence="2" id="KW-1185">Reference proteome</keyword>
<proteinExistence type="predicted"/>
<dbReference type="EMBL" id="JAJFAZ020000006">
    <property type="protein sequence ID" value="KAI5321177.1"/>
    <property type="molecule type" value="Genomic_DNA"/>
</dbReference>
<evidence type="ECO:0000313" key="2">
    <source>
        <dbReference type="Proteomes" id="UP001054821"/>
    </source>
</evidence>
<sequence>MEYKNDSIIGRGGSTGSRRGGVFSFGGRNSAIISNTENTTGTDYGHCSLEEPCVMAEAQTKSALGFARADFPALEVHFELEGPVALAKWVAVDML</sequence>
<name>A0AAD4VBF4_PRUDU</name>
<dbReference type="AlphaFoldDB" id="A0AAD4VBF4"/>
<gene>
    <name evidence="1" type="ORF">L3X38_030248</name>
</gene>
<accession>A0AAD4VBF4</accession>
<reference evidence="1 2" key="1">
    <citation type="journal article" date="2022" name="G3 (Bethesda)">
        <title>Whole-genome sequence and methylome profiling of the almond [Prunus dulcis (Mill.) D.A. Webb] cultivar 'Nonpareil'.</title>
        <authorList>
            <person name="D'Amico-Willman K.M."/>
            <person name="Ouma W.Z."/>
            <person name="Meulia T."/>
            <person name="Sideli G.M."/>
            <person name="Gradziel T.M."/>
            <person name="Fresnedo-Ramirez J."/>
        </authorList>
    </citation>
    <scope>NUCLEOTIDE SEQUENCE [LARGE SCALE GENOMIC DNA]</scope>
    <source>
        <strain evidence="1">Clone GOH B32 T37-40</strain>
    </source>
</reference>
<protein>
    <submittedName>
        <fullName evidence="1">Uncharacterized protein</fullName>
    </submittedName>
</protein>
<organism evidence="1 2">
    <name type="scientific">Prunus dulcis</name>
    <name type="common">Almond</name>
    <name type="synonym">Amygdalus dulcis</name>
    <dbReference type="NCBI Taxonomy" id="3755"/>
    <lineage>
        <taxon>Eukaryota</taxon>
        <taxon>Viridiplantae</taxon>
        <taxon>Streptophyta</taxon>
        <taxon>Embryophyta</taxon>
        <taxon>Tracheophyta</taxon>
        <taxon>Spermatophyta</taxon>
        <taxon>Magnoliopsida</taxon>
        <taxon>eudicotyledons</taxon>
        <taxon>Gunneridae</taxon>
        <taxon>Pentapetalae</taxon>
        <taxon>rosids</taxon>
        <taxon>fabids</taxon>
        <taxon>Rosales</taxon>
        <taxon>Rosaceae</taxon>
        <taxon>Amygdaloideae</taxon>
        <taxon>Amygdaleae</taxon>
        <taxon>Prunus</taxon>
    </lineage>
</organism>
<dbReference type="Proteomes" id="UP001054821">
    <property type="component" value="Chromosome 6"/>
</dbReference>
<evidence type="ECO:0000313" key="1">
    <source>
        <dbReference type="EMBL" id="KAI5321177.1"/>
    </source>
</evidence>
<comment type="caution">
    <text evidence="1">The sequence shown here is derived from an EMBL/GenBank/DDBJ whole genome shotgun (WGS) entry which is preliminary data.</text>
</comment>